<dbReference type="InterPro" id="IPR036047">
    <property type="entry name" value="F-box-like_dom_sf"/>
</dbReference>
<dbReference type="SUPFAM" id="SSF81383">
    <property type="entry name" value="F-box domain"/>
    <property type="match status" value="1"/>
</dbReference>
<dbReference type="PROSITE" id="PS50294">
    <property type="entry name" value="WD_REPEATS_REGION"/>
    <property type="match status" value="2"/>
</dbReference>
<dbReference type="InterPro" id="IPR036322">
    <property type="entry name" value="WD40_repeat_dom_sf"/>
</dbReference>
<evidence type="ECO:0000313" key="4">
    <source>
        <dbReference type="EMBL" id="KYM82443.1"/>
    </source>
</evidence>
<dbReference type="STRING" id="520822.A0A195BD06"/>
<dbReference type="InterPro" id="IPR001680">
    <property type="entry name" value="WD40_rpt"/>
</dbReference>
<feature type="region of interest" description="Disordered" evidence="2">
    <location>
        <begin position="303"/>
        <end position="345"/>
    </location>
</feature>
<reference evidence="4 5" key="1">
    <citation type="submission" date="2015-09" db="EMBL/GenBank/DDBJ databases">
        <title>Atta colombica WGS genome.</title>
        <authorList>
            <person name="Nygaard S."/>
            <person name="Hu H."/>
            <person name="Boomsma J."/>
            <person name="Zhang G."/>
        </authorList>
    </citation>
    <scope>NUCLEOTIDE SEQUENCE [LARGE SCALE GENOMIC DNA]</scope>
    <source>
        <strain evidence="4">Treedump-2</strain>
        <tissue evidence="4">Whole body</tissue>
    </source>
</reference>
<evidence type="ECO:0000256" key="2">
    <source>
        <dbReference type="SAM" id="MobiDB-lite"/>
    </source>
</evidence>
<accession>A0A195BD06</accession>
<dbReference type="Gene3D" id="2.130.10.10">
    <property type="entry name" value="YVTN repeat-like/Quinoprotein amine dehydrogenase"/>
    <property type="match status" value="2"/>
</dbReference>
<dbReference type="PROSITE" id="PS50082">
    <property type="entry name" value="WD_REPEATS_2"/>
    <property type="match status" value="2"/>
</dbReference>
<feature type="compositionally biased region" description="Basic and acidic residues" evidence="2">
    <location>
        <begin position="377"/>
        <end position="387"/>
    </location>
</feature>
<feature type="compositionally biased region" description="Basic and acidic residues" evidence="2">
    <location>
        <begin position="1"/>
        <end position="15"/>
    </location>
</feature>
<feature type="repeat" description="WD" evidence="1">
    <location>
        <begin position="127"/>
        <end position="159"/>
    </location>
</feature>
<keyword evidence="5" id="KW-1185">Reference proteome</keyword>
<dbReference type="Gene3D" id="1.20.1280.50">
    <property type="match status" value="1"/>
</dbReference>
<dbReference type="InterPro" id="IPR042508">
    <property type="entry name" value="FBXW5"/>
</dbReference>
<dbReference type="Pfam" id="PF00400">
    <property type="entry name" value="WD40"/>
    <property type="match status" value="2"/>
</dbReference>
<evidence type="ECO:0000259" key="3">
    <source>
        <dbReference type="PROSITE" id="PS50181"/>
    </source>
</evidence>
<sequence length="671" mass="77146">MDDVEDTARDDRPGSSDEDVEDVSESDDGSEYSSRSEGESDEFNWYVMSDSILLSIFQYLTPRELLTAGEVCRSWFRVSRDEFLWKYLFYRTYKIDPDVGIVPGKTSWLGEFKRLAYHTPLIETEVLKEHSHQVLHVSFSHNGKMFATCSKDGYILVWQSQYPVTIKYWHDMKTFSWKYTQFSQFNCTDTLLLVSGVHFGTPHSTSGEIAVFRVAPGFDLQCRVVNKPYDIFGTWYSERYLLSGNLHWLAHLVSTSVVWLNKANQESASEHVPIMTQLFRFYNGNASSIRAIMVANCLAPAPAESTEQQSQPSSSNTKEEKGNPPSHKDLLSPSGESNSSQSQEEPIYYISSSRIQKLGDGFEYASPIQYNQEYRQVEMQKKAHESDSESENPQWEEESESGESSITEECDTDELANNPEKLLIFTTGSKTYTPHKVGFKRIKLVTFPRRLDPGPSLRERIAQQKRERERQNTPSVEDWLNYESVADKFDKIDHLIDLHGHIIGMGLSPDHRYLYVNSRPWPKGYVITNPLQPPPIAQEIDIHVIDLVTLKQVGTMLRAHKAYTPNNECFFIFLDVCNEYVASGAEDKHGYLWDRHYGICLAKFPHSDVVNSVAFNPRDPEMLVTTSDDYTVKIWRSRAMVKALDLDEKSYRRGMEVRKRHKYQKCGTNVD</sequence>
<evidence type="ECO:0000256" key="1">
    <source>
        <dbReference type="PROSITE-ProRule" id="PRU00221"/>
    </source>
</evidence>
<dbReference type="AlphaFoldDB" id="A0A195BD06"/>
<feature type="compositionally biased region" description="Acidic residues" evidence="2">
    <location>
        <begin position="16"/>
        <end position="30"/>
    </location>
</feature>
<dbReference type="CDD" id="cd22132">
    <property type="entry name" value="F-box_FBXW5"/>
    <property type="match status" value="1"/>
</dbReference>
<dbReference type="GO" id="GO:0016567">
    <property type="term" value="P:protein ubiquitination"/>
    <property type="evidence" value="ECO:0007669"/>
    <property type="project" value="InterPro"/>
</dbReference>
<proteinExistence type="predicted"/>
<dbReference type="Pfam" id="PF12937">
    <property type="entry name" value="F-box-like"/>
    <property type="match status" value="1"/>
</dbReference>
<dbReference type="GO" id="GO:0080008">
    <property type="term" value="C:Cul4-RING E3 ubiquitin ligase complex"/>
    <property type="evidence" value="ECO:0007669"/>
    <property type="project" value="InterPro"/>
</dbReference>
<dbReference type="InterPro" id="IPR001810">
    <property type="entry name" value="F-box_dom"/>
</dbReference>
<name>A0A195BD06_9HYME</name>
<dbReference type="PANTHER" id="PTHR20995">
    <property type="entry name" value="F-BOX/WD REPEAT-CONTAINING PROTEIN 5"/>
    <property type="match status" value="1"/>
</dbReference>
<feature type="compositionally biased region" description="Basic and acidic residues" evidence="2">
    <location>
        <begin position="317"/>
        <end position="330"/>
    </location>
</feature>
<dbReference type="GO" id="GO:0019005">
    <property type="term" value="C:SCF ubiquitin ligase complex"/>
    <property type="evidence" value="ECO:0007669"/>
    <property type="project" value="InterPro"/>
</dbReference>
<feature type="compositionally biased region" description="Low complexity" evidence="2">
    <location>
        <begin position="332"/>
        <end position="345"/>
    </location>
</feature>
<evidence type="ECO:0000313" key="5">
    <source>
        <dbReference type="Proteomes" id="UP000078540"/>
    </source>
</evidence>
<dbReference type="EMBL" id="KQ976511">
    <property type="protein sequence ID" value="KYM82443.1"/>
    <property type="molecule type" value="Genomic_DNA"/>
</dbReference>
<feature type="compositionally biased region" description="Acidic residues" evidence="2">
    <location>
        <begin position="388"/>
        <end position="413"/>
    </location>
</feature>
<dbReference type="Proteomes" id="UP000078540">
    <property type="component" value="Unassembled WGS sequence"/>
</dbReference>
<feature type="domain" description="F-box" evidence="3">
    <location>
        <begin position="42"/>
        <end position="88"/>
    </location>
</feature>
<dbReference type="InterPro" id="IPR015943">
    <property type="entry name" value="WD40/YVTN_repeat-like_dom_sf"/>
</dbReference>
<gene>
    <name evidence="4" type="ORF">ALC53_06932</name>
</gene>
<feature type="repeat" description="WD" evidence="1">
    <location>
        <begin position="603"/>
        <end position="635"/>
    </location>
</feature>
<feature type="region of interest" description="Disordered" evidence="2">
    <location>
        <begin position="1"/>
        <end position="37"/>
    </location>
</feature>
<dbReference type="PANTHER" id="PTHR20995:SF17">
    <property type="entry name" value="F-BOX_WD REPEAT-CONTAINING PROTEIN 5"/>
    <property type="match status" value="1"/>
</dbReference>
<dbReference type="SMART" id="SM00320">
    <property type="entry name" value="WD40"/>
    <property type="match status" value="3"/>
</dbReference>
<dbReference type="SUPFAM" id="SSF50978">
    <property type="entry name" value="WD40 repeat-like"/>
    <property type="match status" value="1"/>
</dbReference>
<dbReference type="SMART" id="SM00256">
    <property type="entry name" value="FBOX"/>
    <property type="match status" value="1"/>
</dbReference>
<feature type="region of interest" description="Disordered" evidence="2">
    <location>
        <begin position="377"/>
        <end position="413"/>
    </location>
</feature>
<keyword evidence="1" id="KW-0853">WD repeat</keyword>
<protein>
    <submittedName>
        <fullName evidence="4">F-box/WD repeat-containing protein 5</fullName>
    </submittedName>
</protein>
<dbReference type="PROSITE" id="PS50181">
    <property type="entry name" value="FBOX"/>
    <property type="match status" value="1"/>
</dbReference>
<organism evidence="4 5">
    <name type="scientific">Atta colombica</name>
    <dbReference type="NCBI Taxonomy" id="520822"/>
    <lineage>
        <taxon>Eukaryota</taxon>
        <taxon>Metazoa</taxon>
        <taxon>Ecdysozoa</taxon>
        <taxon>Arthropoda</taxon>
        <taxon>Hexapoda</taxon>
        <taxon>Insecta</taxon>
        <taxon>Pterygota</taxon>
        <taxon>Neoptera</taxon>
        <taxon>Endopterygota</taxon>
        <taxon>Hymenoptera</taxon>
        <taxon>Apocrita</taxon>
        <taxon>Aculeata</taxon>
        <taxon>Formicoidea</taxon>
        <taxon>Formicidae</taxon>
        <taxon>Myrmicinae</taxon>
        <taxon>Atta</taxon>
    </lineage>
</organism>